<dbReference type="CDD" id="cd00190">
    <property type="entry name" value="Tryp_SPc"/>
    <property type="match status" value="1"/>
</dbReference>
<reference evidence="13" key="2">
    <citation type="submission" date="2020-05" db="UniProtKB">
        <authorList>
            <consortium name="EnsemblMetazoa"/>
        </authorList>
    </citation>
    <scope>IDENTIFICATION</scope>
    <source>
        <strain evidence="13">IAEA</strain>
    </source>
</reference>
<dbReference type="Pfam" id="PF00089">
    <property type="entry name" value="Trypsin"/>
    <property type="match status" value="1"/>
</dbReference>
<evidence type="ECO:0000256" key="8">
    <source>
        <dbReference type="ARBA" id="ARBA00023145"/>
    </source>
</evidence>
<comment type="subcellular location">
    <subcellularLocation>
        <location evidence="1">Secreted</location>
    </subcellularLocation>
</comment>
<dbReference type="Proteomes" id="UP000091820">
    <property type="component" value="Unassembled WGS sequence"/>
</dbReference>
<name>A0A1A9WVH4_9MUSC</name>
<dbReference type="InterPro" id="IPR050430">
    <property type="entry name" value="Peptidase_S1"/>
</dbReference>
<keyword evidence="6 10" id="KW-0378">Hydrolase</keyword>
<evidence type="ECO:0000256" key="4">
    <source>
        <dbReference type="ARBA" id="ARBA00022670"/>
    </source>
</evidence>
<sequence length="253" mass="27749">MFNYFFFVLISVSVTFTLPLNDEYTISRIVNGTETIIENHPYQVSLQVSGKHLCGGSILKDDIVITAAHCIKGLNISDFKIRLGSTYTKEGGILIDVKTFKYHKGFRYDTLMYDVGVIKLAKSINQSSTIRYIELANEVPKSGTIAIVSGWGRTCSTCNSSNVLRDAEVAFLRRKDCASETYLYGEAIKDTMVCAYTEGKDACIGDSGGPLVVDGKLVGTISWGDGCAEIGYPGVYADVIALRDWILETAEKL</sequence>
<evidence type="ECO:0000256" key="1">
    <source>
        <dbReference type="ARBA" id="ARBA00004613"/>
    </source>
</evidence>
<dbReference type="PANTHER" id="PTHR24276:SF94">
    <property type="entry name" value="AT20289P-RELATED"/>
    <property type="match status" value="1"/>
</dbReference>
<keyword evidence="7 10" id="KW-0720">Serine protease</keyword>
<evidence type="ECO:0000256" key="2">
    <source>
        <dbReference type="ARBA" id="ARBA00007664"/>
    </source>
</evidence>
<dbReference type="PROSITE" id="PS00134">
    <property type="entry name" value="TRYPSIN_HIS"/>
    <property type="match status" value="1"/>
</dbReference>
<evidence type="ECO:0000256" key="6">
    <source>
        <dbReference type="ARBA" id="ARBA00022801"/>
    </source>
</evidence>
<dbReference type="SMART" id="SM00020">
    <property type="entry name" value="Tryp_SPc"/>
    <property type="match status" value="1"/>
</dbReference>
<dbReference type="GO" id="GO:0005576">
    <property type="term" value="C:extracellular region"/>
    <property type="evidence" value="ECO:0007669"/>
    <property type="project" value="UniProtKB-SubCell"/>
</dbReference>
<feature type="chain" id="PRO_5008400780" description="Peptidase S1 domain-containing protein" evidence="11">
    <location>
        <begin position="18"/>
        <end position="253"/>
    </location>
</feature>
<comment type="similarity">
    <text evidence="2">Belongs to the peptidase S1 family.</text>
</comment>
<evidence type="ECO:0000256" key="5">
    <source>
        <dbReference type="ARBA" id="ARBA00022729"/>
    </source>
</evidence>
<dbReference type="InterPro" id="IPR018114">
    <property type="entry name" value="TRYPSIN_HIS"/>
</dbReference>
<dbReference type="GO" id="GO:0006508">
    <property type="term" value="P:proteolysis"/>
    <property type="evidence" value="ECO:0007669"/>
    <property type="project" value="UniProtKB-KW"/>
</dbReference>
<evidence type="ECO:0000256" key="3">
    <source>
        <dbReference type="ARBA" id="ARBA00022525"/>
    </source>
</evidence>
<feature type="signal peptide" evidence="11">
    <location>
        <begin position="1"/>
        <end position="17"/>
    </location>
</feature>
<dbReference type="PANTHER" id="PTHR24276">
    <property type="entry name" value="POLYSERASE-RELATED"/>
    <property type="match status" value="1"/>
</dbReference>
<evidence type="ECO:0000256" key="9">
    <source>
        <dbReference type="ARBA" id="ARBA00023157"/>
    </source>
</evidence>
<dbReference type="FunFam" id="2.40.10.10:FF:000077">
    <property type="entry name" value="Predicted protein"/>
    <property type="match status" value="1"/>
</dbReference>
<dbReference type="VEuPathDB" id="VectorBase:GBRI033975"/>
<dbReference type="PROSITE" id="PS00135">
    <property type="entry name" value="TRYPSIN_SER"/>
    <property type="match status" value="1"/>
</dbReference>
<dbReference type="GO" id="GO:0004252">
    <property type="term" value="F:serine-type endopeptidase activity"/>
    <property type="evidence" value="ECO:0007669"/>
    <property type="project" value="InterPro"/>
</dbReference>
<dbReference type="InterPro" id="IPR043504">
    <property type="entry name" value="Peptidase_S1_PA_chymotrypsin"/>
</dbReference>
<keyword evidence="14" id="KW-1185">Reference proteome</keyword>
<dbReference type="InterPro" id="IPR001254">
    <property type="entry name" value="Trypsin_dom"/>
</dbReference>
<evidence type="ECO:0000259" key="12">
    <source>
        <dbReference type="PROSITE" id="PS50240"/>
    </source>
</evidence>
<dbReference type="Gene3D" id="2.40.10.10">
    <property type="entry name" value="Trypsin-like serine proteases"/>
    <property type="match status" value="1"/>
</dbReference>
<keyword evidence="9" id="KW-1015">Disulfide bond</keyword>
<dbReference type="InterPro" id="IPR001314">
    <property type="entry name" value="Peptidase_S1A"/>
</dbReference>
<keyword evidence="5 11" id="KW-0732">Signal</keyword>
<dbReference type="InterPro" id="IPR033116">
    <property type="entry name" value="TRYPSIN_SER"/>
</dbReference>
<evidence type="ECO:0000256" key="11">
    <source>
        <dbReference type="SAM" id="SignalP"/>
    </source>
</evidence>
<accession>A0A1A9WVH4</accession>
<reference evidence="14" key="1">
    <citation type="submission" date="2014-03" db="EMBL/GenBank/DDBJ databases">
        <authorList>
            <person name="Aksoy S."/>
            <person name="Warren W."/>
            <person name="Wilson R.K."/>
        </authorList>
    </citation>
    <scope>NUCLEOTIDE SEQUENCE [LARGE SCALE GENOMIC DNA]</scope>
    <source>
        <strain evidence="14">IAEA</strain>
    </source>
</reference>
<dbReference type="STRING" id="37001.A0A1A9WVH4"/>
<protein>
    <recommendedName>
        <fullName evidence="12">Peptidase S1 domain-containing protein</fullName>
    </recommendedName>
</protein>
<dbReference type="PRINTS" id="PR00722">
    <property type="entry name" value="CHYMOTRYPSIN"/>
</dbReference>
<evidence type="ECO:0000313" key="14">
    <source>
        <dbReference type="Proteomes" id="UP000091820"/>
    </source>
</evidence>
<evidence type="ECO:0000313" key="13">
    <source>
        <dbReference type="EnsemblMetazoa" id="GBRI033975-PA"/>
    </source>
</evidence>
<keyword evidence="3" id="KW-0964">Secreted</keyword>
<evidence type="ECO:0000256" key="7">
    <source>
        <dbReference type="ARBA" id="ARBA00022825"/>
    </source>
</evidence>
<dbReference type="SUPFAM" id="SSF50494">
    <property type="entry name" value="Trypsin-like serine proteases"/>
    <property type="match status" value="1"/>
</dbReference>
<dbReference type="EnsemblMetazoa" id="GBRI033975-RA">
    <property type="protein sequence ID" value="GBRI033975-PA"/>
    <property type="gene ID" value="GBRI033975"/>
</dbReference>
<dbReference type="InterPro" id="IPR009003">
    <property type="entry name" value="Peptidase_S1_PA"/>
</dbReference>
<proteinExistence type="inferred from homology"/>
<dbReference type="AlphaFoldDB" id="A0A1A9WVH4"/>
<keyword evidence="8" id="KW-0865">Zymogen</keyword>
<organism evidence="13 14">
    <name type="scientific">Glossina brevipalpis</name>
    <dbReference type="NCBI Taxonomy" id="37001"/>
    <lineage>
        <taxon>Eukaryota</taxon>
        <taxon>Metazoa</taxon>
        <taxon>Ecdysozoa</taxon>
        <taxon>Arthropoda</taxon>
        <taxon>Hexapoda</taxon>
        <taxon>Insecta</taxon>
        <taxon>Pterygota</taxon>
        <taxon>Neoptera</taxon>
        <taxon>Endopterygota</taxon>
        <taxon>Diptera</taxon>
        <taxon>Brachycera</taxon>
        <taxon>Muscomorpha</taxon>
        <taxon>Hippoboscoidea</taxon>
        <taxon>Glossinidae</taxon>
        <taxon>Glossina</taxon>
    </lineage>
</organism>
<dbReference type="PROSITE" id="PS50240">
    <property type="entry name" value="TRYPSIN_DOM"/>
    <property type="match status" value="1"/>
</dbReference>
<keyword evidence="4 10" id="KW-0645">Protease</keyword>
<feature type="domain" description="Peptidase S1" evidence="12">
    <location>
        <begin position="29"/>
        <end position="251"/>
    </location>
</feature>
<evidence type="ECO:0000256" key="10">
    <source>
        <dbReference type="RuleBase" id="RU363034"/>
    </source>
</evidence>